<dbReference type="NCBIfam" id="TIGR02228">
    <property type="entry name" value="sigpep_I_arch"/>
    <property type="match status" value="1"/>
</dbReference>
<protein>
    <recommendedName>
        <fullName evidence="5">Signal peptidase I</fullName>
        <ecNumber evidence="5">3.4.21.89</ecNumber>
    </recommendedName>
</protein>
<evidence type="ECO:0000256" key="5">
    <source>
        <dbReference type="NCBIfam" id="TIGR02228"/>
    </source>
</evidence>
<gene>
    <name evidence="7" type="ORF">QYF49_05020</name>
</gene>
<name>A0ABT8E3B8_9BACL</name>
<dbReference type="InterPro" id="IPR036286">
    <property type="entry name" value="LexA/Signal_pep-like_sf"/>
</dbReference>
<dbReference type="GO" id="GO:0009003">
    <property type="term" value="F:signal peptidase activity"/>
    <property type="evidence" value="ECO:0007669"/>
    <property type="project" value="UniProtKB-EC"/>
</dbReference>
<accession>A0ABT8E3B8</accession>
<dbReference type="SUPFAM" id="SSF51306">
    <property type="entry name" value="LexA/Signal peptidase"/>
    <property type="match status" value="1"/>
</dbReference>
<evidence type="ECO:0000256" key="4">
    <source>
        <dbReference type="ARBA" id="ARBA00023136"/>
    </source>
</evidence>
<proteinExistence type="predicted"/>
<dbReference type="EMBL" id="JAUHLN010000001">
    <property type="protein sequence ID" value="MDN4072390.1"/>
    <property type="molecule type" value="Genomic_DNA"/>
</dbReference>
<dbReference type="EC" id="3.4.21.89" evidence="5"/>
<dbReference type="Proteomes" id="UP001168694">
    <property type="component" value="Unassembled WGS sequence"/>
</dbReference>
<dbReference type="CDD" id="cd06462">
    <property type="entry name" value="Peptidase_S24_S26"/>
    <property type="match status" value="1"/>
</dbReference>
<feature type="transmembrane region" description="Helical" evidence="6">
    <location>
        <begin position="154"/>
        <end position="175"/>
    </location>
</feature>
<keyword evidence="4 6" id="KW-0472">Membrane</keyword>
<organism evidence="7 8">
    <name type="scientific">Fictibacillus terranigra</name>
    <dbReference type="NCBI Taxonomy" id="3058424"/>
    <lineage>
        <taxon>Bacteria</taxon>
        <taxon>Bacillati</taxon>
        <taxon>Bacillota</taxon>
        <taxon>Bacilli</taxon>
        <taxon>Bacillales</taxon>
        <taxon>Fictibacillaceae</taxon>
        <taxon>Fictibacillus</taxon>
    </lineage>
</organism>
<evidence type="ECO:0000256" key="1">
    <source>
        <dbReference type="ARBA" id="ARBA00004370"/>
    </source>
</evidence>
<dbReference type="RefSeq" id="WP_290398508.1">
    <property type="nucleotide sequence ID" value="NZ_JAUHLN010000001.1"/>
</dbReference>
<comment type="subcellular location">
    <subcellularLocation>
        <location evidence="1">Membrane</location>
    </subcellularLocation>
</comment>
<dbReference type="Gene3D" id="2.10.109.10">
    <property type="entry name" value="Umud Fragment, subunit A"/>
    <property type="match status" value="1"/>
</dbReference>
<dbReference type="NCBIfam" id="NF046067">
    <property type="entry name" value="SigPepSipWBacil"/>
    <property type="match status" value="1"/>
</dbReference>
<dbReference type="PRINTS" id="PR00728">
    <property type="entry name" value="SIGNALPTASE"/>
</dbReference>
<comment type="caution">
    <text evidence="7">The sequence shown here is derived from an EMBL/GenBank/DDBJ whole genome shotgun (WGS) entry which is preliminary data.</text>
</comment>
<evidence type="ECO:0000256" key="2">
    <source>
        <dbReference type="ARBA" id="ARBA00022692"/>
    </source>
</evidence>
<keyword evidence="2 6" id="KW-0812">Transmembrane</keyword>
<evidence type="ECO:0000313" key="7">
    <source>
        <dbReference type="EMBL" id="MDN4072390.1"/>
    </source>
</evidence>
<keyword evidence="3 6" id="KW-1133">Transmembrane helix</keyword>
<dbReference type="PANTHER" id="PTHR10806:SF6">
    <property type="entry name" value="SIGNAL PEPTIDASE COMPLEX CATALYTIC SUBUNIT SEC11"/>
    <property type="match status" value="1"/>
</dbReference>
<dbReference type="PANTHER" id="PTHR10806">
    <property type="entry name" value="SIGNAL PEPTIDASE COMPLEX CATALYTIC SUBUNIT SEC11"/>
    <property type="match status" value="1"/>
</dbReference>
<reference evidence="7" key="1">
    <citation type="submission" date="2023-06" db="EMBL/GenBank/DDBJ databases">
        <title>Draft Genome Sequences of Representative Paenibacillus Polymyxa, Bacillus cereus, Fictibacillus sp., and Brevibacillus agri Strains Isolated from Amazonian Dark Earth.</title>
        <authorList>
            <person name="Pellegrinetti T.A."/>
            <person name="Cunha I.C.M."/>
            <person name="Chaves M.G."/>
            <person name="Freitas A.S."/>
            <person name="Silva A.V.R."/>
            <person name="Tsai S.M."/>
            <person name="Mendes L.W."/>
        </authorList>
    </citation>
    <scope>NUCLEOTIDE SEQUENCE</scope>
    <source>
        <strain evidence="7">CENA-BCM004</strain>
    </source>
</reference>
<evidence type="ECO:0000313" key="8">
    <source>
        <dbReference type="Proteomes" id="UP001168694"/>
    </source>
</evidence>
<keyword evidence="8" id="KW-1185">Reference proteome</keyword>
<dbReference type="InterPro" id="IPR001733">
    <property type="entry name" value="Peptidase_S26B"/>
</dbReference>
<sequence length="191" mass="20906">MKTIKVKKWLSNIVTTVLFATLLFMAVIVISSKASGGDPSFLGYQLKTVLSGSMEPRIHTGSIIAVKPGGDMTRFKKGDVITFKASENKLITHRINKVEGSGSNTRYVTKGDNNDAPDLETVLANNVVAEYKGFTVPYVGYGMEFAQSKKGTTLLMIVPGILLLIYSVVTIWKAFREIEVTKKEETPPVSN</sequence>
<keyword evidence="7" id="KW-0378">Hydrolase</keyword>
<evidence type="ECO:0000256" key="6">
    <source>
        <dbReference type="SAM" id="Phobius"/>
    </source>
</evidence>
<evidence type="ECO:0000256" key="3">
    <source>
        <dbReference type="ARBA" id="ARBA00022989"/>
    </source>
</evidence>